<reference evidence="1" key="1">
    <citation type="journal article" date="2019" name="Sci. Rep.">
        <title>Draft genome of Tanacetum cinerariifolium, the natural source of mosquito coil.</title>
        <authorList>
            <person name="Yamashiro T."/>
            <person name="Shiraishi A."/>
            <person name="Satake H."/>
            <person name="Nakayama K."/>
        </authorList>
    </citation>
    <scope>NUCLEOTIDE SEQUENCE</scope>
</reference>
<sequence length="266" mass="29495">MEDLIEVSDAMITIRSSLGFLRDVKKKSEELGNKKRNTLFRATVFGTIDIIDKRKGKVSTSCLEKELDIVKDRIAMLEKCFKLRYHDTSEDSVNAVSDVSHQEVASEKRDWPGEASGFIYAESQDNKDHQLNDNILIGLVKPIDMMCGEVKKSDDKLDETLDVGVIINCSTLQSSPPLNAMDYQDSQPTDKGSVGFDDMMDPGGKDQALNDNVSKGLVKLDDTMSGEDNIDYKLDETVAGGVIVDRATLKEPYQTDKVDAVVFVDV</sequence>
<evidence type="ECO:0000313" key="1">
    <source>
        <dbReference type="EMBL" id="GEX32006.1"/>
    </source>
</evidence>
<comment type="caution">
    <text evidence="1">The sequence shown here is derived from an EMBL/GenBank/DDBJ whole genome shotgun (WGS) entry which is preliminary data.</text>
</comment>
<accession>A0A699HAU0</accession>
<name>A0A699HAU0_TANCI</name>
<proteinExistence type="predicted"/>
<organism evidence="1">
    <name type="scientific">Tanacetum cinerariifolium</name>
    <name type="common">Dalmatian daisy</name>
    <name type="synonym">Chrysanthemum cinerariifolium</name>
    <dbReference type="NCBI Taxonomy" id="118510"/>
    <lineage>
        <taxon>Eukaryota</taxon>
        <taxon>Viridiplantae</taxon>
        <taxon>Streptophyta</taxon>
        <taxon>Embryophyta</taxon>
        <taxon>Tracheophyta</taxon>
        <taxon>Spermatophyta</taxon>
        <taxon>Magnoliopsida</taxon>
        <taxon>eudicotyledons</taxon>
        <taxon>Gunneridae</taxon>
        <taxon>Pentapetalae</taxon>
        <taxon>asterids</taxon>
        <taxon>campanulids</taxon>
        <taxon>Asterales</taxon>
        <taxon>Asteraceae</taxon>
        <taxon>Asteroideae</taxon>
        <taxon>Anthemideae</taxon>
        <taxon>Anthemidinae</taxon>
        <taxon>Tanacetum</taxon>
    </lineage>
</organism>
<dbReference type="AlphaFoldDB" id="A0A699HAU0"/>
<gene>
    <name evidence="1" type="ORF">Tci_303981</name>
</gene>
<dbReference type="EMBL" id="BKCJ010101456">
    <property type="protein sequence ID" value="GEX32006.1"/>
    <property type="molecule type" value="Genomic_DNA"/>
</dbReference>
<protein>
    <submittedName>
        <fullName evidence="1">Uncharacterized protein</fullName>
    </submittedName>
</protein>